<dbReference type="RefSeq" id="XP_049265649.1">
    <property type="nucleotide sequence ID" value="XM_049404723.1"/>
</dbReference>
<evidence type="ECO:0000256" key="3">
    <source>
        <dbReference type="ARBA" id="ARBA00022989"/>
    </source>
</evidence>
<feature type="transmembrane region" description="Helical" evidence="6">
    <location>
        <begin position="234"/>
        <end position="253"/>
    </location>
</feature>
<keyword evidence="2 6" id="KW-0812">Transmembrane</keyword>
<sequence>MSDENSRLLGGSTIRYDSPSGRSLIARTYNRPPLLSVPSNQSLRSIMSSASGTEFDSYHKHQHNNDTLSILDFDLYKKLNEDGEPHDHQKRKFDLYAYLAYYIPILNWLPKYSPKTALIGDALAGLSLASFQIPLVMSIASSLAHLPPICGLYGMIIGSSIYAIFGSVPILIVGPSPSTAIIYGQVIELIHHESKFSDLSALEISSFLTFSLSGVLLACGICRMGYLDNVLSRALLKGFVAAMGVIMIINQFSTEMGLEELSMKQPHITTVDKLIFAFKNYDKAHKLTTTIAVVILGIVLSIRSLKNALYNKYKWRSAIYFPELLLMVSFGTFLSWCYGWHTEGGVKIVGDIKLPHSSFGLQNPFQWSRINVYKHTFTTSFLCTILGYFDSTTAVKALGAKYNYNVSSNRELVALGIINFIIGLFSGLPSFGALGRSKINILAGATTPMAGIIMSVVSVFTVLYLLQFIYYLPECVLALTTTIVGITVLQEVPADLSFFWSIGGYDEMFTFLMIFSGAILWSAEAGVTLGVLVAVARVIKHSTRSRIQILGRIPNTAVFRDADALIEESFTTFQREDTLENSEEEEEDDDYGDGLRSLPHTRIEHKLSNLIAEIEDIEGVLIIKIPEPLNFANVGDLKNKLARIERYGSLLIHPSQPRTRDYKSIKFIIIDCKGMNAIDSSATQVLYEIIKRYIEEDQIPVCFARMSTNKACRQKLKTSGIAQLINKSYHSYSSRSSRNASSTDLAWSASGLGDGFFLSIDEALKTIGIHNV</sequence>
<dbReference type="GO" id="GO:0016020">
    <property type="term" value="C:membrane"/>
    <property type="evidence" value="ECO:0007669"/>
    <property type="project" value="UniProtKB-SubCell"/>
</dbReference>
<feature type="transmembrane region" description="Helical" evidence="6">
    <location>
        <begin position="509"/>
        <end position="536"/>
    </location>
</feature>
<feature type="transmembrane region" description="Helical" evidence="6">
    <location>
        <begin position="412"/>
        <end position="435"/>
    </location>
</feature>
<feature type="transmembrane region" description="Helical" evidence="6">
    <location>
        <begin position="93"/>
        <end position="110"/>
    </location>
</feature>
<evidence type="ECO:0000256" key="1">
    <source>
        <dbReference type="ARBA" id="ARBA00004141"/>
    </source>
</evidence>
<feature type="domain" description="STAS" evidence="7">
    <location>
        <begin position="610"/>
        <end position="767"/>
    </location>
</feature>
<proteinExistence type="predicted"/>
<feature type="transmembrane region" description="Helical" evidence="6">
    <location>
        <begin position="441"/>
        <end position="466"/>
    </location>
</feature>
<evidence type="ECO:0000256" key="2">
    <source>
        <dbReference type="ARBA" id="ARBA00022692"/>
    </source>
</evidence>
<dbReference type="InterPro" id="IPR002645">
    <property type="entry name" value="STAS_dom"/>
</dbReference>
<feature type="transmembrane region" description="Helical" evidence="6">
    <location>
        <begin position="471"/>
        <end position="489"/>
    </location>
</feature>
<comment type="subcellular location">
    <subcellularLocation>
        <location evidence="1">Membrane</location>
        <topology evidence="1">Multi-pass membrane protein</topology>
    </subcellularLocation>
</comment>
<protein>
    <recommendedName>
        <fullName evidence="7">STAS domain-containing protein</fullName>
    </recommendedName>
</protein>
<feature type="transmembrane region" description="Helical" evidence="6">
    <location>
        <begin position="317"/>
        <end position="341"/>
    </location>
</feature>
<feature type="transmembrane region" description="Helical" evidence="6">
    <location>
        <begin position="152"/>
        <end position="173"/>
    </location>
</feature>
<dbReference type="InterPro" id="IPR011547">
    <property type="entry name" value="SLC26A/SulP_dom"/>
</dbReference>
<dbReference type="InterPro" id="IPR001902">
    <property type="entry name" value="SLC26A/SulP_fam"/>
</dbReference>
<evidence type="ECO:0000313" key="9">
    <source>
        <dbReference type="Proteomes" id="UP000694255"/>
    </source>
</evidence>
<dbReference type="CDD" id="cd07042">
    <property type="entry name" value="STAS_SulP_like_sulfate_transporter"/>
    <property type="match status" value="1"/>
</dbReference>
<dbReference type="PROSITE" id="PS50801">
    <property type="entry name" value="STAS"/>
    <property type="match status" value="1"/>
</dbReference>
<dbReference type="Pfam" id="PF01740">
    <property type="entry name" value="STAS"/>
    <property type="match status" value="1"/>
</dbReference>
<evidence type="ECO:0000256" key="4">
    <source>
        <dbReference type="ARBA" id="ARBA00023136"/>
    </source>
</evidence>
<comment type="caution">
    <text evidence="8">The sequence shown here is derived from an EMBL/GenBank/DDBJ whole genome shotgun (WGS) entry which is preliminary data.</text>
</comment>
<feature type="compositionally biased region" description="Acidic residues" evidence="5">
    <location>
        <begin position="579"/>
        <end position="592"/>
    </location>
</feature>
<accession>A0A8J5UST3</accession>
<dbReference type="OrthoDB" id="427213at2759"/>
<evidence type="ECO:0000313" key="8">
    <source>
        <dbReference type="EMBL" id="KAG7665417.1"/>
    </source>
</evidence>
<dbReference type="Pfam" id="PF00916">
    <property type="entry name" value="Sulfate_transp"/>
    <property type="match status" value="1"/>
</dbReference>
<feature type="region of interest" description="Disordered" evidence="5">
    <location>
        <begin position="574"/>
        <end position="594"/>
    </location>
</feature>
<dbReference type="GeneID" id="73467906"/>
<evidence type="ECO:0000256" key="5">
    <source>
        <dbReference type="SAM" id="MobiDB-lite"/>
    </source>
</evidence>
<feature type="transmembrane region" description="Helical" evidence="6">
    <location>
        <begin position="287"/>
        <end position="305"/>
    </location>
</feature>
<dbReference type="GO" id="GO:0055085">
    <property type="term" value="P:transmembrane transport"/>
    <property type="evidence" value="ECO:0007669"/>
    <property type="project" value="InterPro"/>
</dbReference>
<evidence type="ECO:0000259" key="7">
    <source>
        <dbReference type="PROSITE" id="PS50801"/>
    </source>
</evidence>
<dbReference type="Proteomes" id="UP000694255">
    <property type="component" value="Unassembled WGS sequence"/>
</dbReference>
<reference evidence="8 9" key="1">
    <citation type="journal article" date="2021" name="DNA Res.">
        <title>Genome analysis of Candida subhashii reveals its hybrid nature and dual mitochondrial genome conformations.</title>
        <authorList>
            <person name="Mixao V."/>
            <person name="Hegedusova E."/>
            <person name="Saus E."/>
            <person name="Pryszcz L.P."/>
            <person name="Cillingova A."/>
            <person name="Nosek J."/>
            <person name="Gabaldon T."/>
        </authorList>
    </citation>
    <scope>NUCLEOTIDE SEQUENCE [LARGE SCALE GENOMIC DNA]</scope>
    <source>
        <strain evidence="8 9">CBS 10753</strain>
    </source>
</reference>
<organism evidence="8 9">
    <name type="scientific">[Candida] subhashii</name>
    <dbReference type="NCBI Taxonomy" id="561895"/>
    <lineage>
        <taxon>Eukaryota</taxon>
        <taxon>Fungi</taxon>
        <taxon>Dikarya</taxon>
        <taxon>Ascomycota</taxon>
        <taxon>Saccharomycotina</taxon>
        <taxon>Pichiomycetes</taxon>
        <taxon>Debaryomycetaceae</taxon>
        <taxon>Spathaspora</taxon>
    </lineage>
</organism>
<gene>
    <name evidence="8" type="ORF">J8A68_001105</name>
</gene>
<dbReference type="PANTHER" id="PTHR11814">
    <property type="entry name" value="SULFATE TRANSPORTER"/>
    <property type="match status" value="1"/>
</dbReference>
<dbReference type="AlphaFoldDB" id="A0A8J5UST3"/>
<keyword evidence="9" id="KW-1185">Reference proteome</keyword>
<feature type="transmembrane region" description="Helical" evidence="6">
    <location>
        <begin position="372"/>
        <end position="391"/>
    </location>
</feature>
<name>A0A8J5UST3_9ASCO</name>
<dbReference type="EMBL" id="JAGSYN010000050">
    <property type="protein sequence ID" value="KAG7665417.1"/>
    <property type="molecule type" value="Genomic_DNA"/>
</dbReference>
<keyword evidence="4 6" id="KW-0472">Membrane</keyword>
<keyword evidence="3 6" id="KW-1133">Transmembrane helix</keyword>
<evidence type="ECO:0000256" key="6">
    <source>
        <dbReference type="SAM" id="Phobius"/>
    </source>
</evidence>
<feature type="transmembrane region" description="Helical" evidence="6">
    <location>
        <begin position="122"/>
        <end position="140"/>
    </location>
</feature>
<feature type="transmembrane region" description="Helical" evidence="6">
    <location>
        <begin position="204"/>
        <end position="222"/>
    </location>
</feature>